<reference evidence="1" key="2">
    <citation type="submission" date="2023-01" db="EMBL/GenBank/DDBJ databases">
        <authorList>
            <person name="Petersen C."/>
        </authorList>
    </citation>
    <scope>NUCLEOTIDE SEQUENCE</scope>
    <source>
        <strain evidence="1">IBT 17514</strain>
    </source>
</reference>
<evidence type="ECO:0000313" key="2">
    <source>
        <dbReference type="Proteomes" id="UP001215712"/>
    </source>
</evidence>
<name>A0AAD6HE19_9EURO</name>
<evidence type="ECO:0000313" key="1">
    <source>
        <dbReference type="EMBL" id="KAJ5709559.1"/>
    </source>
</evidence>
<protein>
    <submittedName>
        <fullName evidence="1">Uncharacterized protein</fullName>
    </submittedName>
</protein>
<dbReference type="AlphaFoldDB" id="A0AAD6HE19"/>
<dbReference type="Proteomes" id="UP001215712">
    <property type="component" value="Unassembled WGS sequence"/>
</dbReference>
<comment type="caution">
    <text evidence="1">The sequence shown here is derived from an EMBL/GenBank/DDBJ whole genome shotgun (WGS) entry which is preliminary data.</text>
</comment>
<keyword evidence="2" id="KW-1185">Reference proteome</keyword>
<dbReference type="EMBL" id="JAQJAN010000018">
    <property type="protein sequence ID" value="KAJ5709559.1"/>
    <property type="molecule type" value="Genomic_DNA"/>
</dbReference>
<proteinExistence type="predicted"/>
<organism evidence="1 2">
    <name type="scientific">Penicillium malachiteum</name>
    <dbReference type="NCBI Taxonomy" id="1324776"/>
    <lineage>
        <taxon>Eukaryota</taxon>
        <taxon>Fungi</taxon>
        <taxon>Dikarya</taxon>
        <taxon>Ascomycota</taxon>
        <taxon>Pezizomycotina</taxon>
        <taxon>Eurotiomycetes</taxon>
        <taxon>Eurotiomycetidae</taxon>
        <taxon>Eurotiales</taxon>
        <taxon>Aspergillaceae</taxon>
        <taxon>Penicillium</taxon>
    </lineage>
</organism>
<sequence>MASNLKMKSQSRGSVLSDLLLVWDWSDATGDPEDRQLYEAFMESRGSEYIDSEPSCHLESVKRVLSMILALEEAEEWNAVEE</sequence>
<accession>A0AAD6HE19</accession>
<reference evidence="1" key="1">
    <citation type="journal article" date="2023" name="IMA Fungus">
        <title>Comparative genomic study of the Penicillium genus elucidates a diverse pangenome and 15 lateral gene transfer events.</title>
        <authorList>
            <person name="Petersen C."/>
            <person name="Sorensen T."/>
            <person name="Nielsen M.R."/>
            <person name="Sondergaard T.E."/>
            <person name="Sorensen J.L."/>
            <person name="Fitzpatrick D.A."/>
            <person name="Frisvad J.C."/>
            <person name="Nielsen K.L."/>
        </authorList>
    </citation>
    <scope>NUCLEOTIDE SEQUENCE</scope>
    <source>
        <strain evidence="1">IBT 17514</strain>
    </source>
</reference>
<gene>
    <name evidence="1" type="ORF">N7493_009850</name>
</gene>